<accession>A0A1I1K5B7</accession>
<evidence type="ECO:0000313" key="2">
    <source>
        <dbReference type="EMBL" id="SFC55916.1"/>
    </source>
</evidence>
<name>A0A1I1K5B7_RUMAL</name>
<dbReference type="OrthoDB" id="1819956at2"/>
<dbReference type="Proteomes" id="UP000182192">
    <property type="component" value="Unassembled WGS sequence"/>
</dbReference>
<evidence type="ECO:0000256" key="1">
    <source>
        <dbReference type="SAM" id="Phobius"/>
    </source>
</evidence>
<evidence type="ECO:0000313" key="3">
    <source>
        <dbReference type="Proteomes" id="UP000182192"/>
    </source>
</evidence>
<dbReference type="EMBL" id="FOKQ01000015">
    <property type="protein sequence ID" value="SFC55916.1"/>
    <property type="molecule type" value="Genomic_DNA"/>
</dbReference>
<organism evidence="2 3">
    <name type="scientific">Ruminococcus albus</name>
    <dbReference type="NCBI Taxonomy" id="1264"/>
    <lineage>
        <taxon>Bacteria</taxon>
        <taxon>Bacillati</taxon>
        <taxon>Bacillota</taxon>
        <taxon>Clostridia</taxon>
        <taxon>Eubacteriales</taxon>
        <taxon>Oscillospiraceae</taxon>
        <taxon>Ruminococcus</taxon>
    </lineage>
</organism>
<feature type="transmembrane region" description="Helical" evidence="1">
    <location>
        <begin position="18"/>
        <end position="36"/>
    </location>
</feature>
<keyword evidence="1" id="KW-1133">Transmembrane helix</keyword>
<dbReference type="RefSeq" id="WP_074961357.1">
    <property type="nucleotide sequence ID" value="NZ_FOKQ01000015.1"/>
</dbReference>
<feature type="transmembrane region" description="Helical" evidence="1">
    <location>
        <begin position="42"/>
        <end position="63"/>
    </location>
</feature>
<dbReference type="AlphaFoldDB" id="A0A1I1K5B7"/>
<feature type="transmembrane region" description="Helical" evidence="1">
    <location>
        <begin position="231"/>
        <end position="248"/>
    </location>
</feature>
<sequence>MKGKYQYSTVKDTTTPEALILFAGLGLMIYLCANHSDLERLTFWILTFICVSVLGCWIGRFIFPMRVAADDYAVTFSRIFRKKIPYSSIKSIDLRTEKRTYKTKSGNRTVRHTTTTEIITFHCEKGDHSFASELESSQKSLAWVNNSTIVSPDDMTYSPFSRLKVYIEDKIMKDSRSIPDTDPKKEQKKMKGKYEYDSTKKVSTLNDILMISGIIILIFALLNYGDLEDQGFWLLISIAGSALIFWGARTLVPMHFTTDDNSVTFYRFFRKKIAYSSIKSIDLRREKKPYNADEVRAFDIKTYYIEILTFHCENGDHSFACKSEPSQKTITCSNNSEIVSPDDTTYSLFSRLKIYIEDIKKKS</sequence>
<gene>
    <name evidence="2" type="ORF">SAMN02910406_01933</name>
</gene>
<protein>
    <submittedName>
        <fullName evidence="2">Uncharacterized protein</fullName>
    </submittedName>
</protein>
<reference evidence="2 3" key="1">
    <citation type="submission" date="2016-10" db="EMBL/GenBank/DDBJ databases">
        <authorList>
            <person name="de Groot N.N."/>
        </authorList>
    </citation>
    <scope>NUCLEOTIDE SEQUENCE [LARGE SCALE GENOMIC DNA]</scope>
    <source>
        <strain evidence="2 3">AR67</strain>
    </source>
</reference>
<feature type="transmembrane region" description="Helical" evidence="1">
    <location>
        <begin position="208"/>
        <end position="225"/>
    </location>
</feature>
<keyword evidence="1" id="KW-0812">Transmembrane</keyword>
<proteinExistence type="predicted"/>
<keyword evidence="1" id="KW-0472">Membrane</keyword>